<dbReference type="EMBL" id="KN832046">
    <property type="protein sequence ID" value="KIN96438.1"/>
    <property type="molecule type" value="Genomic_DNA"/>
</dbReference>
<feature type="region of interest" description="Disordered" evidence="1">
    <location>
        <begin position="1"/>
        <end position="90"/>
    </location>
</feature>
<reference evidence="2 3" key="1">
    <citation type="submission" date="2014-04" db="EMBL/GenBank/DDBJ databases">
        <authorList>
            <consortium name="DOE Joint Genome Institute"/>
            <person name="Kuo A."/>
            <person name="Kohler A."/>
            <person name="Costa M.D."/>
            <person name="Nagy L.G."/>
            <person name="Floudas D."/>
            <person name="Copeland A."/>
            <person name="Barry K.W."/>
            <person name="Cichocki N."/>
            <person name="Veneault-Fourrey C."/>
            <person name="LaButti K."/>
            <person name="Lindquist E.A."/>
            <person name="Lipzen A."/>
            <person name="Lundell T."/>
            <person name="Morin E."/>
            <person name="Murat C."/>
            <person name="Sun H."/>
            <person name="Tunlid A."/>
            <person name="Henrissat B."/>
            <person name="Grigoriev I.V."/>
            <person name="Hibbett D.S."/>
            <person name="Martin F."/>
            <person name="Nordberg H.P."/>
            <person name="Cantor M.N."/>
            <person name="Hua S.X."/>
        </authorList>
    </citation>
    <scope>NUCLEOTIDE SEQUENCE [LARGE SCALE GENOMIC DNA]</scope>
    <source>
        <strain evidence="2 3">Marx 270</strain>
    </source>
</reference>
<evidence type="ECO:0000313" key="2">
    <source>
        <dbReference type="EMBL" id="KIN96438.1"/>
    </source>
</evidence>
<accession>A0A0C3NMA8</accession>
<dbReference type="Proteomes" id="UP000054217">
    <property type="component" value="Unassembled WGS sequence"/>
</dbReference>
<proteinExistence type="predicted"/>
<feature type="compositionally biased region" description="Low complexity" evidence="1">
    <location>
        <begin position="18"/>
        <end position="34"/>
    </location>
</feature>
<evidence type="ECO:0000256" key="1">
    <source>
        <dbReference type="SAM" id="MobiDB-lite"/>
    </source>
</evidence>
<evidence type="ECO:0000313" key="3">
    <source>
        <dbReference type="Proteomes" id="UP000054217"/>
    </source>
</evidence>
<gene>
    <name evidence="2" type="ORF">M404DRAFT_33235</name>
</gene>
<organism evidence="2 3">
    <name type="scientific">Pisolithus tinctorius Marx 270</name>
    <dbReference type="NCBI Taxonomy" id="870435"/>
    <lineage>
        <taxon>Eukaryota</taxon>
        <taxon>Fungi</taxon>
        <taxon>Dikarya</taxon>
        <taxon>Basidiomycota</taxon>
        <taxon>Agaricomycotina</taxon>
        <taxon>Agaricomycetes</taxon>
        <taxon>Agaricomycetidae</taxon>
        <taxon>Boletales</taxon>
        <taxon>Sclerodermatineae</taxon>
        <taxon>Pisolithaceae</taxon>
        <taxon>Pisolithus</taxon>
    </lineage>
</organism>
<dbReference type="HOGENOM" id="CLU_2122043_0_0_1"/>
<sequence>MPPMTFVEPFQSFSSRGHSNSDPAPDSASHAAPSIHQQSTLHSLPPPIIVHPGRDGPGDPDDDPNDPDYHPGDGPDDEDHPDNLTDPLDDPVLALTQAIHALAHSNQHSGDSAP</sequence>
<name>A0A0C3NMA8_PISTI</name>
<dbReference type="AlphaFoldDB" id="A0A0C3NMA8"/>
<protein>
    <submittedName>
        <fullName evidence="2">Uncharacterized protein</fullName>
    </submittedName>
</protein>
<keyword evidence="3" id="KW-1185">Reference proteome</keyword>
<reference evidence="3" key="2">
    <citation type="submission" date="2015-01" db="EMBL/GenBank/DDBJ databases">
        <title>Evolutionary Origins and Diversification of the Mycorrhizal Mutualists.</title>
        <authorList>
            <consortium name="DOE Joint Genome Institute"/>
            <consortium name="Mycorrhizal Genomics Consortium"/>
            <person name="Kohler A."/>
            <person name="Kuo A."/>
            <person name="Nagy L.G."/>
            <person name="Floudas D."/>
            <person name="Copeland A."/>
            <person name="Barry K.W."/>
            <person name="Cichocki N."/>
            <person name="Veneault-Fourrey C."/>
            <person name="LaButti K."/>
            <person name="Lindquist E.A."/>
            <person name="Lipzen A."/>
            <person name="Lundell T."/>
            <person name="Morin E."/>
            <person name="Murat C."/>
            <person name="Riley R."/>
            <person name="Ohm R."/>
            <person name="Sun H."/>
            <person name="Tunlid A."/>
            <person name="Henrissat B."/>
            <person name="Grigoriev I.V."/>
            <person name="Hibbett D.S."/>
            <person name="Martin F."/>
        </authorList>
    </citation>
    <scope>NUCLEOTIDE SEQUENCE [LARGE SCALE GENOMIC DNA]</scope>
    <source>
        <strain evidence="3">Marx 270</strain>
    </source>
</reference>
<dbReference type="InParanoid" id="A0A0C3NMA8"/>